<proteinExistence type="predicted"/>
<dbReference type="InterPro" id="IPR036873">
    <property type="entry name" value="Rhodanese-like_dom_sf"/>
</dbReference>
<dbReference type="EMBL" id="CP031092">
    <property type="protein sequence ID" value="AXF57263.1"/>
    <property type="molecule type" value="Genomic_DNA"/>
</dbReference>
<evidence type="ECO:0000259" key="2">
    <source>
        <dbReference type="PROSITE" id="PS50206"/>
    </source>
</evidence>
<feature type="region of interest" description="Disordered" evidence="1">
    <location>
        <begin position="1"/>
        <end position="21"/>
    </location>
</feature>
<accession>A0A345C232</accession>
<dbReference type="KEGG" id="rue:DT065_15485"/>
<dbReference type="PROSITE" id="PS50206">
    <property type="entry name" value="RHODANESE_3"/>
    <property type="match status" value="1"/>
</dbReference>
<name>A0A345C232_9BACI</name>
<dbReference type="RefSeq" id="WP_114374919.1">
    <property type="nucleotide sequence ID" value="NZ_CP031092.1"/>
</dbReference>
<dbReference type="SUPFAM" id="SSF52821">
    <property type="entry name" value="Rhodanese/Cell cycle control phosphatase"/>
    <property type="match status" value="1"/>
</dbReference>
<evidence type="ECO:0000313" key="3">
    <source>
        <dbReference type="EMBL" id="AXF57263.1"/>
    </source>
</evidence>
<dbReference type="InterPro" id="IPR001763">
    <property type="entry name" value="Rhodanese-like_dom"/>
</dbReference>
<dbReference type="AlphaFoldDB" id="A0A345C232"/>
<dbReference type="Gene3D" id="3.40.250.10">
    <property type="entry name" value="Rhodanese-like domain"/>
    <property type="match status" value="1"/>
</dbReference>
<reference evidence="3 4" key="1">
    <citation type="journal article" date="2018" name="J. Microbiol.">
        <title>Salicibibacter kimchii gen. nov., sp. nov., a moderately halophilic and alkalitolerant bacterium in the family Bacillaceae, isolated from kimchi.</title>
        <authorList>
            <person name="Jang J.Y."/>
            <person name="Oh Y.J."/>
            <person name="Lim S.K."/>
            <person name="Park H.K."/>
            <person name="Lee C."/>
            <person name="Kim J.Y."/>
            <person name="Lee M.A."/>
            <person name="Choi H.J."/>
        </authorList>
    </citation>
    <scope>NUCLEOTIDE SEQUENCE [LARGE SCALE GENOMIC DNA]</scope>
    <source>
        <strain evidence="3 4">NKC1-1</strain>
    </source>
</reference>
<keyword evidence="4" id="KW-1185">Reference proteome</keyword>
<dbReference type="Proteomes" id="UP000252100">
    <property type="component" value="Chromosome"/>
</dbReference>
<feature type="compositionally biased region" description="Basic and acidic residues" evidence="1">
    <location>
        <begin position="1"/>
        <end position="15"/>
    </location>
</feature>
<dbReference type="OrthoDB" id="9770030at2"/>
<sequence>MIDNRGGRKIIDSFHKSQGTGSSAVSVSFLDENYTEWQPKSTRPVRKFLFDIDDVKELKVKENVVILDARAPERYRGEREPIDKKAGHIPGAENWF</sequence>
<organism evidence="3 4">
    <name type="scientific">Salicibibacter kimchii</name>
    <dbReference type="NCBI Taxonomy" id="2099786"/>
    <lineage>
        <taxon>Bacteria</taxon>
        <taxon>Bacillati</taxon>
        <taxon>Bacillota</taxon>
        <taxon>Bacilli</taxon>
        <taxon>Bacillales</taxon>
        <taxon>Bacillaceae</taxon>
        <taxon>Salicibibacter</taxon>
    </lineage>
</organism>
<evidence type="ECO:0000313" key="4">
    <source>
        <dbReference type="Proteomes" id="UP000252100"/>
    </source>
</evidence>
<dbReference type="Pfam" id="PF00581">
    <property type="entry name" value="Rhodanese"/>
    <property type="match status" value="1"/>
</dbReference>
<protein>
    <recommendedName>
        <fullName evidence="2">Rhodanese domain-containing protein</fullName>
    </recommendedName>
</protein>
<gene>
    <name evidence="3" type="ORF">DT065_15485</name>
</gene>
<feature type="domain" description="Rhodanese" evidence="2">
    <location>
        <begin position="60"/>
        <end position="94"/>
    </location>
</feature>
<evidence type="ECO:0000256" key="1">
    <source>
        <dbReference type="SAM" id="MobiDB-lite"/>
    </source>
</evidence>